<protein>
    <submittedName>
        <fullName evidence="1">Uncharacterized protein</fullName>
    </submittedName>
</protein>
<evidence type="ECO:0000313" key="2">
    <source>
        <dbReference type="Proteomes" id="UP000236732"/>
    </source>
</evidence>
<gene>
    <name evidence="1" type="ORF">SAMN05444920_102804</name>
</gene>
<reference evidence="1 2" key="1">
    <citation type="submission" date="2016-10" db="EMBL/GenBank/DDBJ databases">
        <authorList>
            <person name="de Groot N.N."/>
        </authorList>
    </citation>
    <scope>NUCLEOTIDE SEQUENCE [LARGE SCALE GENOMIC DNA]</scope>
    <source>
        <strain evidence="1 2">CGMCC 4.7037</strain>
    </source>
</reference>
<name>A0A1H5ZRK6_9ACTN</name>
<dbReference type="EMBL" id="FNVT01000002">
    <property type="protein sequence ID" value="SEG38287.1"/>
    <property type="molecule type" value="Genomic_DNA"/>
</dbReference>
<organism evidence="1 2">
    <name type="scientific">Nonomuraea solani</name>
    <dbReference type="NCBI Taxonomy" id="1144553"/>
    <lineage>
        <taxon>Bacteria</taxon>
        <taxon>Bacillati</taxon>
        <taxon>Actinomycetota</taxon>
        <taxon>Actinomycetes</taxon>
        <taxon>Streptosporangiales</taxon>
        <taxon>Streptosporangiaceae</taxon>
        <taxon>Nonomuraea</taxon>
    </lineage>
</organism>
<accession>A0A1H5ZRK6</accession>
<proteinExistence type="predicted"/>
<dbReference type="Proteomes" id="UP000236732">
    <property type="component" value="Unassembled WGS sequence"/>
</dbReference>
<dbReference type="AlphaFoldDB" id="A0A1H5ZRK6"/>
<sequence length="49" mass="5104">MEGIRPLMGTGERTLSVSEGCRVSAGLLTRKVPAHWDRSPLGALPGSVG</sequence>
<evidence type="ECO:0000313" key="1">
    <source>
        <dbReference type="EMBL" id="SEG38287.1"/>
    </source>
</evidence>
<keyword evidence="2" id="KW-1185">Reference proteome</keyword>